<dbReference type="EMBL" id="JAUJLE010000487">
    <property type="protein sequence ID" value="KAK0954920.1"/>
    <property type="molecule type" value="Genomic_DNA"/>
</dbReference>
<comment type="caution">
    <text evidence="1">The sequence shown here is derived from an EMBL/GenBank/DDBJ whole genome shotgun (WGS) entry which is preliminary data.</text>
</comment>
<gene>
    <name evidence="1" type="primary">GLO2_4</name>
    <name evidence="1" type="ORF">LTR91_023091</name>
</gene>
<dbReference type="EC" id="3.1.2.6" evidence="1"/>
<accession>A0AAN6H2V4</accession>
<keyword evidence="1" id="KW-0378">Hydrolase</keyword>
<evidence type="ECO:0000313" key="2">
    <source>
        <dbReference type="Proteomes" id="UP001175353"/>
    </source>
</evidence>
<proteinExistence type="predicted"/>
<dbReference type="Proteomes" id="UP001175353">
    <property type="component" value="Unassembled WGS sequence"/>
</dbReference>
<dbReference type="GO" id="GO:0004416">
    <property type="term" value="F:hydroxyacylglutathione hydrolase activity"/>
    <property type="evidence" value="ECO:0007669"/>
    <property type="project" value="UniProtKB-EC"/>
</dbReference>
<organism evidence="1 2">
    <name type="scientific">Friedmanniomyces endolithicus</name>
    <dbReference type="NCBI Taxonomy" id="329885"/>
    <lineage>
        <taxon>Eukaryota</taxon>
        <taxon>Fungi</taxon>
        <taxon>Dikarya</taxon>
        <taxon>Ascomycota</taxon>
        <taxon>Pezizomycotina</taxon>
        <taxon>Dothideomycetes</taxon>
        <taxon>Dothideomycetidae</taxon>
        <taxon>Mycosphaerellales</taxon>
        <taxon>Teratosphaeriaceae</taxon>
        <taxon>Friedmanniomyces</taxon>
    </lineage>
</organism>
<evidence type="ECO:0000313" key="1">
    <source>
        <dbReference type="EMBL" id="KAK0954920.1"/>
    </source>
</evidence>
<sequence>MSFLAASKHILSRPLNLLFAAVGVALLSLYFFADQPWGKPVATRKMHIESIPMYDKTKEAVIIDPANPKEYGEAIFEHDHPSSQRGRVLPAIKKAVDGGVKLTNIINTHQSATHKQTLPVKR</sequence>
<reference evidence="1" key="1">
    <citation type="submission" date="2023-06" db="EMBL/GenBank/DDBJ databases">
        <title>Black Yeasts Isolated from many extreme environments.</title>
        <authorList>
            <person name="Coleine C."/>
            <person name="Stajich J.E."/>
            <person name="Selbmann L."/>
        </authorList>
    </citation>
    <scope>NUCLEOTIDE SEQUENCE</scope>
    <source>
        <strain evidence="1">CCFEE 5200</strain>
    </source>
</reference>
<dbReference type="AlphaFoldDB" id="A0AAN6H2V4"/>
<keyword evidence="2" id="KW-1185">Reference proteome</keyword>
<name>A0AAN6H2V4_9PEZI</name>
<protein>
    <submittedName>
        <fullName evidence="1">Cytoplasmic glyoxalase II</fullName>
        <ecNumber evidence="1">3.1.2.6</ecNumber>
    </submittedName>
</protein>